<feature type="region of interest" description="Disordered" evidence="1">
    <location>
        <begin position="1"/>
        <end position="29"/>
    </location>
</feature>
<evidence type="ECO:0000313" key="2">
    <source>
        <dbReference type="EMBL" id="WAQ84863.1"/>
    </source>
</evidence>
<feature type="compositionally biased region" description="Basic and acidic residues" evidence="1">
    <location>
        <begin position="1"/>
        <end position="23"/>
    </location>
</feature>
<dbReference type="EMBL" id="CP110425">
    <property type="protein sequence ID" value="WAQ84863.1"/>
    <property type="molecule type" value="Genomic_DNA"/>
</dbReference>
<gene>
    <name evidence="2" type="ORF">PtA15_5A436</name>
</gene>
<name>A0ABY7CI24_9BASI</name>
<dbReference type="GeneID" id="77810092"/>
<dbReference type="Proteomes" id="UP001164743">
    <property type="component" value="Chromosome 5A"/>
</dbReference>
<proteinExistence type="predicted"/>
<sequence length="58" mass="6388">MSDKGEQVTADEDAKSLNKREPSTTDNGMALEEMMGAILTLQKTTQRQFLAVQEQNSA</sequence>
<protein>
    <submittedName>
        <fullName evidence="2">Uncharacterized protein</fullName>
    </submittedName>
</protein>
<dbReference type="RefSeq" id="XP_053020418.1">
    <property type="nucleotide sequence ID" value="XM_053169197.1"/>
</dbReference>
<reference evidence="2" key="1">
    <citation type="submission" date="2022-10" db="EMBL/GenBank/DDBJ databases">
        <title>Puccinia triticina Genome sequencing and assembly.</title>
        <authorList>
            <person name="Li C."/>
        </authorList>
    </citation>
    <scope>NUCLEOTIDE SEQUENCE</scope>
    <source>
        <strain evidence="2">Pt15</strain>
    </source>
</reference>
<accession>A0ABY7CI24</accession>
<evidence type="ECO:0000313" key="3">
    <source>
        <dbReference type="Proteomes" id="UP001164743"/>
    </source>
</evidence>
<evidence type="ECO:0000256" key="1">
    <source>
        <dbReference type="SAM" id="MobiDB-lite"/>
    </source>
</evidence>
<keyword evidence="3" id="KW-1185">Reference proteome</keyword>
<organism evidence="2 3">
    <name type="scientific">Puccinia triticina</name>
    <dbReference type="NCBI Taxonomy" id="208348"/>
    <lineage>
        <taxon>Eukaryota</taxon>
        <taxon>Fungi</taxon>
        <taxon>Dikarya</taxon>
        <taxon>Basidiomycota</taxon>
        <taxon>Pucciniomycotina</taxon>
        <taxon>Pucciniomycetes</taxon>
        <taxon>Pucciniales</taxon>
        <taxon>Pucciniaceae</taxon>
        <taxon>Puccinia</taxon>
    </lineage>
</organism>